<feature type="domain" description="Ig-like" evidence="15">
    <location>
        <begin position="615"/>
        <end position="696"/>
    </location>
</feature>
<evidence type="ECO:0000256" key="6">
    <source>
        <dbReference type="ARBA" id="ARBA00022869"/>
    </source>
</evidence>
<dbReference type="CDD" id="cd00096">
    <property type="entry name" value="Ig"/>
    <property type="match status" value="1"/>
</dbReference>
<dbReference type="PROSITE" id="PS50835">
    <property type="entry name" value="IG_LIKE"/>
    <property type="match status" value="11"/>
</dbReference>
<dbReference type="PROSITE" id="PS50027">
    <property type="entry name" value="EGF_LAM_2"/>
    <property type="match status" value="2"/>
</dbReference>
<keyword evidence="6" id="KW-0084">Basement membrane</keyword>
<dbReference type="SUPFAM" id="SSF49899">
    <property type="entry name" value="Concanavalin A-like lectins/glucanases"/>
    <property type="match status" value="1"/>
</dbReference>
<evidence type="ECO:0000313" key="17">
    <source>
        <dbReference type="EMBL" id="KAK1898063.1"/>
    </source>
</evidence>
<evidence type="ECO:0000259" key="14">
    <source>
        <dbReference type="PROSITE" id="PS50027"/>
    </source>
</evidence>
<dbReference type="PANTHER" id="PTHR12231:SF267">
    <property type="entry name" value="BASEMENT MEMBRANE-SPECIFIC HEPARAN SULFATE PROTEOGLYCAN CORE PROTEIN"/>
    <property type="match status" value="1"/>
</dbReference>
<feature type="domain" description="Ig-like" evidence="15">
    <location>
        <begin position="511"/>
        <end position="574"/>
    </location>
</feature>
<feature type="compositionally biased region" description="Basic and acidic residues" evidence="12">
    <location>
        <begin position="76"/>
        <end position="104"/>
    </location>
</feature>
<dbReference type="GO" id="GO:0005604">
    <property type="term" value="C:basement membrane"/>
    <property type="evidence" value="ECO:0007669"/>
    <property type="project" value="UniProtKB-SubCell"/>
</dbReference>
<dbReference type="InterPro" id="IPR013783">
    <property type="entry name" value="Ig-like_fold"/>
</dbReference>
<keyword evidence="8" id="KW-0325">Glycoprotein</keyword>
<dbReference type="CDD" id="cd00055">
    <property type="entry name" value="EGF_Lam"/>
    <property type="match status" value="3"/>
</dbReference>
<organism evidence="17 18">
    <name type="scientific">Dissostichus eleginoides</name>
    <name type="common">Patagonian toothfish</name>
    <name type="synonym">Dissostichus amissus</name>
    <dbReference type="NCBI Taxonomy" id="100907"/>
    <lineage>
        <taxon>Eukaryota</taxon>
        <taxon>Metazoa</taxon>
        <taxon>Chordata</taxon>
        <taxon>Craniata</taxon>
        <taxon>Vertebrata</taxon>
        <taxon>Euteleostomi</taxon>
        <taxon>Actinopterygii</taxon>
        <taxon>Neopterygii</taxon>
        <taxon>Teleostei</taxon>
        <taxon>Neoteleostei</taxon>
        <taxon>Acanthomorphata</taxon>
        <taxon>Eupercaria</taxon>
        <taxon>Perciformes</taxon>
        <taxon>Notothenioidei</taxon>
        <taxon>Nototheniidae</taxon>
        <taxon>Dissostichus</taxon>
    </lineage>
</organism>
<dbReference type="InterPro" id="IPR013098">
    <property type="entry name" value="Ig_I-set"/>
</dbReference>
<keyword evidence="3" id="KW-0272">Extracellular matrix</keyword>
<feature type="disulfide bond" evidence="11">
    <location>
        <begin position="371"/>
        <end position="380"/>
    </location>
</feature>
<feature type="domain" description="Laminin IV type A" evidence="16">
    <location>
        <begin position="23"/>
        <end position="259"/>
    </location>
</feature>
<evidence type="ECO:0000256" key="10">
    <source>
        <dbReference type="ARBA" id="ARBA00023319"/>
    </source>
</evidence>
<dbReference type="InterPro" id="IPR002049">
    <property type="entry name" value="LE_dom"/>
</dbReference>
<dbReference type="Pfam" id="PF00053">
    <property type="entry name" value="EGF_laminin"/>
    <property type="match status" value="2"/>
</dbReference>
<keyword evidence="7 11" id="KW-1015">Disulfide bond</keyword>
<feature type="non-terminal residue" evidence="17">
    <location>
        <position position="1619"/>
    </location>
</feature>
<feature type="domain" description="Ig-like" evidence="15">
    <location>
        <begin position="418"/>
        <end position="508"/>
    </location>
</feature>
<dbReference type="Pfam" id="PF13927">
    <property type="entry name" value="Ig_3"/>
    <property type="match status" value="5"/>
</dbReference>
<dbReference type="PROSITE" id="PS51115">
    <property type="entry name" value="LAMININ_IVA"/>
    <property type="match status" value="1"/>
</dbReference>
<dbReference type="Pfam" id="PF00052">
    <property type="entry name" value="Laminin_B"/>
    <property type="match status" value="1"/>
</dbReference>
<protein>
    <submittedName>
        <fullName evidence="17">Basement membrane-specific heparan sulfate proteoglycan core protein</fullName>
    </submittedName>
</protein>
<dbReference type="InterPro" id="IPR013106">
    <property type="entry name" value="Ig_V-set"/>
</dbReference>
<dbReference type="FunFam" id="2.10.25.10:FF:000106">
    <property type="entry name" value="Heparan sulfate proteoglycan 2"/>
    <property type="match status" value="1"/>
</dbReference>
<sequence>MAVLLTRGAPQRTGEVSTVFTPGNFQGFALVNRQRTNRISSGFTVEVSTEGTQLSYTSFDYLGQEPHYWQLPDAYQGDKEESSSARSKRAEQGAVRKLDEERKSSVRPTRGSADGQKDDPLFWKLPELYTGEKVGSYGGKLKFTVSYVAGARGTLIDDGDVQIIGNDITLVARQPWPRRAGGSRETQRFEITFTEDNWRRPDGMPATREHLLMVLADLDDILIRATFSSEMISSSLSELSMDVSVPNYSGLEQSLGVEQCLCPPGYLGLSCQDCAPGYTRTGGGLYLGHCEPCECNGHSDSCHPETGICTSCLHSTQGELCEQCAPGFFGDPTAGTPEDCQSCACPHTDPDNQFSPTCESLGNGGYQCTACQPGYTGQYCERCAQGYVGNPQDRVRCRPYDVPSPLSSSDSPLSLSPPAAASLVVKVYPERVSSSQGGSVTLRCQVSGSPPHYFFWSREDGRPISAGADRRRQGAELFFPSVQQSDGGVYVCTCRDNRSTNRSRAEIVVTSVPSKAIEVTVEEPQSQTSPAYTLVWTRKGNGKLPTRAMDFNGILTVQNVQPEDAGVYVCTGSNMFAMDEGTAVLYVPEASQTQMFYTAYEMFEGHGKPSEGTLPVASVSPTVLNVIQGQRAEFRCTVTGNPTAAIEWIGGPGNRMSPRAVVRGGVLSFSAVDPADEGEYTCKALNTHGENTVRVSLFVQKSNPSVVGTQPQVQVSPQNIEAHEGDNVRLYCRATGSPTPKLTWLKNGGQIPPQAIPSLGFHQFKSNSLDVLQRRIEELQLLTQPVKMQIHEVSRLVDSLGRPHNVLNFYTSLSQAEALQSGQAETVQMFDGLFWFQSRLDRTDIGTLLIPNIQRSDSGTYMCVGSNSVGSNSSPLKVSVLKAVSIQPSIADVQEGQSLDLSCFAPGNPPPQVTWSKASGRLSSNHQVVGSQLRILSASPEDSGEYVCRVQGHSGNSNFQQASVSVSVTSSSSRLQSPIIAIEPHSAAVRVGASSSFRCRVYNNVEVSADGSVMTVSKARPLNHGAYRCVASNPFGITQTIVSLISPVATVTPVGPLRVRVGDPVNLECQGSGEPLPSVSWHRLDRNRKTLLSSPVPMEGNAVMQILAARPEDSGTYVCSARSNEGSSETRVEVLVEGGLVEGGGLQEPSPPRASVPEPLLVVVEGRTATLRCEAHGVPPPTISWSKLRSPLPWRHSVTGGSLVLPSVGRQDSGEYICSATNSLGASEVTVTLDVEMRVGEVIRLQCLAHGTPPLTYTWSKLDGELPPRAQLSGGDLQINLATAEDAGSYKCVASNKVADSEVIARVTVRSPLAVKVSPQVEVKAQGSAVEFTCSAAGGLETKVEWLKEGGALPPNHHIKDGVLRIENLEQSNEGVYICRASSAYGQAQDTARLTIQALPKVMINVRTSVQTVMIGNSVEFECQAVGDPEPTVKWSKVGGSLPSHIMVKEGMLRIDQVTEADAGQYRCTATNDVGSVQSQVVLNVQSLPQIASLPETKEVTVGSDAVLPCVASGYPLPEIRWSKVEGELPPKCFQDVNVLTVPRVHERVMPYFAQEPLSYLTLPTIKNAYRAFSIRISFRPDNGDGLILYAGMILYNGQKRSTGADFISLGLVGGRLEF</sequence>
<feature type="domain" description="Ig-like" evidence="15">
    <location>
        <begin position="1489"/>
        <end position="1524"/>
    </location>
</feature>
<feature type="domain" description="Ig-like" evidence="15">
    <location>
        <begin position="882"/>
        <end position="965"/>
    </location>
</feature>
<dbReference type="Gene3D" id="2.60.120.200">
    <property type="match status" value="1"/>
</dbReference>
<evidence type="ECO:0000256" key="7">
    <source>
        <dbReference type="ARBA" id="ARBA00023157"/>
    </source>
</evidence>
<keyword evidence="10" id="KW-0393">Immunoglobulin domain</keyword>
<evidence type="ECO:0000256" key="11">
    <source>
        <dbReference type="PROSITE-ProRule" id="PRU00460"/>
    </source>
</evidence>
<dbReference type="SMART" id="SM00409">
    <property type="entry name" value="IG"/>
    <property type="match status" value="12"/>
</dbReference>
<dbReference type="Gene3D" id="2.60.40.10">
    <property type="entry name" value="Immunoglobulins"/>
    <property type="match status" value="11"/>
</dbReference>
<feature type="disulfide bond" evidence="11">
    <location>
        <begin position="312"/>
        <end position="321"/>
    </location>
</feature>
<evidence type="ECO:0000256" key="1">
    <source>
        <dbReference type="ARBA" id="ARBA00004302"/>
    </source>
</evidence>
<keyword evidence="5" id="KW-0677">Repeat</keyword>
<comment type="subcellular location">
    <subcellularLocation>
        <location evidence="1">Secreted</location>
        <location evidence="1">Extracellular space</location>
        <location evidence="1">Extracellular matrix</location>
        <location evidence="1">Basement membrane</location>
    </subcellularLocation>
</comment>
<dbReference type="GO" id="GO:0030154">
    <property type="term" value="P:cell differentiation"/>
    <property type="evidence" value="ECO:0007669"/>
    <property type="project" value="UniProtKB-ARBA"/>
</dbReference>
<dbReference type="SUPFAM" id="SSF57196">
    <property type="entry name" value="EGF/Laminin"/>
    <property type="match status" value="2"/>
</dbReference>
<dbReference type="InterPro" id="IPR007110">
    <property type="entry name" value="Ig-like_dom"/>
</dbReference>
<comment type="caution">
    <text evidence="11">Lacks conserved residue(s) required for the propagation of feature annotation.</text>
</comment>
<evidence type="ECO:0000259" key="16">
    <source>
        <dbReference type="PROSITE" id="PS51115"/>
    </source>
</evidence>
<dbReference type="SMART" id="SM00180">
    <property type="entry name" value="EGF_Lam"/>
    <property type="match status" value="2"/>
</dbReference>
<feature type="domain" description="Ig-like" evidence="15">
    <location>
        <begin position="1400"/>
        <end position="1484"/>
    </location>
</feature>
<feature type="domain" description="Laminin G" evidence="13">
    <location>
        <begin position="1550"/>
        <end position="1619"/>
    </location>
</feature>
<dbReference type="EMBL" id="JASDAP010000008">
    <property type="protein sequence ID" value="KAK1898063.1"/>
    <property type="molecule type" value="Genomic_DNA"/>
</dbReference>
<dbReference type="SUPFAM" id="SSF48726">
    <property type="entry name" value="Immunoglobulin"/>
    <property type="match status" value="12"/>
</dbReference>
<evidence type="ECO:0000259" key="13">
    <source>
        <dbReference type="PROSITE" id="PS50025"/>
    </source>
</evidence>
<dbReference type="InterPro" id="IPR003599">
    <property type="entry name" value="Ig_sub"/>
</dbReference>
<dbReference type="Proteomes" id="UP001228049">
    <property type="component" value="Unassembled WGS sequence"/>
</dbReference>
<dbReference type="SMART" id="SM00408">
    <property type="entry name" value="IGc2"/>
    <property type="match status" value="12"/>
</dbReference>
<keyword evidence="2" id="KW-0964">Secreted</keyword>
<evidence type="ECO:0000259" key="15">
    <source>
        <dbReference type="PROSITE" id="PS50835"/>
    </source>
</evidence>
<accession>A0AAD9CAH5</accession>
<dbReference type="FunFam" id="2.60.40.10:FF:000666">
    <property type="entry name" value="basement membrane-specific heparan sulfate proteoglycan core protein-like"/>
    <property type="match status" value="1"/>
</dbReference>
<dbReference type="InterPro" id="IPR051170">
    <property type="entry name" value="Neural/epithelial_adhesion"/>
</dbReference>
<name>A0AAD9CAH5_DISEL</name>
<evidence type="ECO:0000313" key="18">
    <source>
        <dbReference type="Proteomes" id="UP001228049"/>
    </source>
</evidence>
<feature type="region of interest" description="Disordered" evidence="12">
    <location>
        <begin position="76"/>
        <end position="118"/>
    </location>
</feature>
<comment type="caution">
    <text evidence="17">The sequence shown here is derived from an EMBL/GenBank/DDBJ whole genome shotgun (WGS) entry which is preliminary data.</text>
</comment>
<evidence type="ECO:0000256" key="4">
    <source>
        <dbReference type="ARBA" id="ARBA00022729"/>
    </source>
</evidence>
<feature type="domain" description="Laminin EGF-like" evidence="14">
    <location>
        <begin position="343"/>
        <end position="399"/>
    </location>
</feature>
<evidence type="ECO:0000256" key="8">
    <source>
        <dbReference type="ARBA" id="ARBA00023180"/>
    </source>
</evidence>
<keyword evidence="4" id="KW-0732">Signal</keyword>
<dbReference type="InterPro" id="IPR000034">
    <property type="entry name" value="Laminin_IV"/>
</dbReference>
<feature type="domain" description="Ig-like" evidence="15">
    <location>
        <begin position="1240"/>
        <end position="1308"/>
    </location>
</feature>
<feature type="domain" description="Ig-like" evidence="15">
    <location>
        <begin position="711"/>
        <end position="879"/>
    </location>
</feature>
<dbReference type="Gene3D" id="2.10.25.10">
    <property type="entry name" value="Laminin"/>
    <property type="match status" value="2"/>
</dbReference>
<feature type="domain" description="Ig-like" evidence="15">
    <location>
        <begin position="1312"/>
        <end position="1395"/>
    </location>
</feature>
<dbReference type="FunFam" id="2.60.40.10:FF:000644">
    <property type="entry name" value="Basement membrane-specific heparan sulfate proteoglycan core protein"/>
    <property type="match status" value="1"/>
</dbReference>
<dbReference type="Pfam" id="PF24973">
    <property type="entry name" value="EGF_LMN_ATRN"/>
    <property type="match status" value="1"/>
</dbReference>
<feature type="domain" description="Ig-like" evidence="15">
    <location>
        <begin position="1152"/>
        <end position="1232"/>
    </location>
</feature>
<dbReference type="SMART" id="SM00406">
    <property type="entry name" value="IGv"/>
    <property type="match status" value="5"/>
</dbReference>
<dbReference type="PANTHER" id="PTHR12231">
    <property type="entry name" value="CTX-RELATED TYPE I TRANSMEMBRANE PROTEIN"/>
    <property type="match status" value="1"/>
</dbReference>
<evidence type="ECO:0000256" key="2">
    <source>
        <dbReference type="ARBA" id="ARBA00022525"/>
    </source>
</evidence>
<evidence type="ECO:0000256" key="5">
    <source>
        <dbReference type="ARBA" id="ARBA00022737"/>
    </source>
</evidence>
<dbReference type="CDD" id="cd00110">
    <property type="entry name" value="LamG"/>
    <property type="match status" value="1"/>
</dbReference>
<dbReference type="PROSITE" id="PS50025">
    <property type="entry name" value="LAM_G_DOMAIN"/>
    <property type="match status" value="1"/>
</dbReference>
<dbReference type="FunFam" id="2.60.40.10:FF:000032">
    <property type="entry name" value="palladin isoform X1"/>
    <property type="match status" value="1"/>
</dbReference>
<dbReference type="PROSITE" id="PS01248">
    <property type="entry name" value="EGF_LAM_1"/>
    <property type="match status" value="2"/>
</dbReference>
<dbReference type="InterPro" id="IPR013151">
    <property type="entry name" value="Immunoglobulin_dom"/>
</dbReference>
<dbReference type="SMART" id="SM00281">
    <property type="entry name" value="LamB"/>
    <property type="match status" value="1"/>
</dbReference>
<reference evidence="17" key="1">
    <citation type="submission" date="2023-04" db="EMBL/GenBank/DDBJ databases">
        <title>Chromosome-level genome of Chaenocephalus aceratus.</title>
        <authorList>
            <person name="Park H."/>
        </authorList>
    </citation>
    <scope>NUCLEOTIDE SEQUENCE</scope>
    <source>
        <strain evidence="17">DE</strain>
        <tissue evidence="17">Muscle</tissue>
    </source>
</reference>
<dbReference type="Pfam" id="PF07679">
    <property type="entry name" value="I-set"/>
    <property type="match status" value="3"/>
</dbReference>
<feature type="disulfide bond" evidence="11">
    <location>
        <begin position="383"/>
        <end position="397"/>
    </location>
</feature>
<dbReference type="InterPro" id="IPR013320">
    <property type="entry name" value="ConA-like_dom_sf"/>
</dbReference>
<keyword evidence="18" id="KW-1185">Reference proteome</keyword>
<dbReference type="InterPro" id="IPR056863">
    <property type="entry name" value="LMN_ATRN_NET-like_EGF"/>
</dbReference>
<dbReference type="FunFam" id="2.60.40.10:FF:001104">
    <property type="entry name" value="Heparan sulfate proteoglycan 2"/>
    <property type="match status" value="1"/>
</dbReference>
<proteinExistence type="predicted"/>
<dbReference type="InterPro" id="IPR036179">
    <property type="entry name" value="Ig-like_dom_sf"/>
</dbReference>
<feature type="domain" description="Ig-like" evidence="15">
    <location>
        <begin position="1047"/>
        <end position="1135"/>
    </location>
</feature>
<feature type="domain" description="Laminin EGF-like" evidence="14">
    <location>
        <begin position="293"/>
        <end position="342"/>
    </location>
</feature>
<dbReference type="InterPro" id="IPR003598">
    <property type="entry name" value="Ig_sub2"/>
</dbReference>
<gene>
    <name evidence="17" type="ORF">KUDE01_017591</name>
</gene>
<dbReference type="InterPro" id="IPR001791">
    <property type="entry name" value="Laminin_G"/>
</dbReference>
<dbReference type="GO" id="GO:0072359">
    <property type="term" value="P:circulatory system development"/>
    <property type="evidence" value="ECO:0007669"/>
    <property type="project" value="UniProtKB-ARBA"/>
</dbReference>
<dbReference type="Pfam" id="PF00047">
    <property type="entry name" value="ig"/>
    <property type="match status" value="2"/>
</dbReference>
<evidence type="ECO:0000256" key="9">
    <source>
        <dbReference type="ARBA" id="ARBA00023292"/>
    </source>
</evidence>
<evidence type="ECO:0000256" key="12">
    <source>
        <dbReference type="SAM" id="MobiDB-lite"/>
    </source>
</evidence>
<keyword evidence="9 11" id="KW-0424">Laminin EGF-like domain</keyword>
<evidence type="ECO:0000256" key="3">
    <source>
        <dbReference type="ARBA" id="ARBA00022530"/>
    </source>
</evidence>